<evidence type="ECO:0000256" key="16">
    <source>
        <dbReference type="PIRSR" id="PIRSR603373-2"/>
    </source>
</evidence>
<comment type="similarity">
    <text evidence="17">Belongs to the TRAFAC class TrmE-Era-EngA-EngB-Septin-like GTPase superfamily. FeoB GTPase (TC 9.A.8) family.</text>
</comment>
<evidence type="ECO:0000256" key="12">
    <source>
        <dbReference type="ARBA" id="ARBA00023134"/>
    </source>
</evidence>
<evidence type="ECO:0000256" key="15">
    <source>
        <dbReference type="PIRSR" id="PIRSR603373-1"/>
    </source>
</evidence>
<evidence type="ECO:0000313" key="19">
    <source>
        <dbReference type="EMBL" id="WIW71357.1"/>
    </source>
</evidence>
<keyword evidence="6" id="KW-0997">Cell inner membrane</keyword>
<dbReference type="Pfam" id="PF07670">
    <property type="entry name" value="Gate"/>
    <property type="match status" value="2"/>
</dbReference>
<protein>
    <recommendedName>
        <fullName evidence="14 17">Ferrous iron transport protein B</fullName>
    </recommendedName>
</protein>
<organism evidence="19 20">
    <name type="scientific">Selenobaculum gibii</name>
    <dbReference type="NCBI Taxonomy" id="3054208"/>
    <lineage>
        <taxon>Bacteria</taxon>
        <taxon>Bacillati</taxon>
        <taxon>Bacillota</taxon>
        <taxon>Negativicutes</taxon>
        <taxon>Selenomonadales</taxon>
        <taxon>Selenomonadaceae</taxon>
        <taxon>Selenobaculum</taxon>
    </lineage>
</organism>
<evidence type="ECO:0000256" key="14">
    <source>
        <dbReference type="NCBIfam" id="TIGR00437"/>
    </source>
</evidence>
<evidence type="ECO:0000259" key="18">
    <source>
        <dbReference type="PROSITE" id="PS51711"/>
    </source>
</evidence>
<evidence type="ECO:0000256" key="13">
    <source>
        <dbReference type="ARBA" id="ARBA00023136"/>
    </source>
</evidence>
<feature type="transmembrane region" description="Helical" evidence="17">
    <location>
        <begin position="338"/>
        <end position="361"/>
    </location>
</feature>
<feature type="binding site" evidence="16">
    <location>
        <position position="25"/>
    </location>
    <ligand>
        <name>Mg(2+)</name>
        <dbReference type="ChEBI" id="CHEBI:18420"/>
        <label>2</label>
    </ligand>
</feature>
<dbReference type="Gene3D" id="3.40.50.300">
    <property type="entry name" value="P-loop containing nucleotide triphosphate hydrolases"/>
    <property type="match status" value="1"/>
</dbReference>
<evidence type="ECO:0000256" key="8">
    <source>
        <dbReference type="ARBA" id="ARBA00022741"/>
    </source>
</evidence>
<keyword evidence="16" id="KW-0460">Magnesium</keyword>
<dbReference type="KEGG" id="sgbi:P3F81_03320"/>
<feature type="binding site" evidence="15">
    <location>
        <begin position="116"/>
        <end position="119"/>
    </location>
    <ligand>
        <name>GTP</name>
        <dbReference type="ChEBI" id="CHEBI:37565"/>
        <label>4</label>
    </ligand>
</feature>
<dbReference type="Pfam" id="PF07664">
    <property type="entry name" value="FeoB_C"/>
    <property type="match status" value="1"/>
</dbReference>
<dbReference type="InterPro" id="IPR030389">
    <property type="entry name" value="G_FEOB_dom"/>
</dbReference>
<keyword evidence="20" id="KW-1185">Reference proteome</keyword>
<dbReference type="CDD" id="cd01879">
    <property type="entry name" value="FeoB"/>
    <property type="match status" value="1"/>
</dbReference>
<feature type="transmembrane region" description="Helical" evidence="17">
    <location>
        <begin position="495"/>
        <end position="512"/>
    </location>
</feature>
<evidence type="ECO:0000256" key="9">
    <source>
        <dbReference type="ARBA" id="ARBA00022989"/>
    </source>
</evidence>
<keyword evidence="8 15" id="KW-0547">Nucleotide-binding</keyword>
<name>A0A9Y2ERM0_9FIRM</name>
<dbReference type="GO" id="GO:0046872">
    <property type="term" value="F:metal ion binding"/>
    <property type="evidence" value="ECO:0007669"/>
    <property type="project" value="UniProtKB-KW"/>
</dbReference>
<keyword evidence="10 17" id="KW-0408">Iron</keyword>
<reference evidence="19" key="1">
    <citation type="submission" date="2023-03" db="EMBL/GenBank/DDBJ databases">
        <title>Selenobaculum gbiensis gen. nov. sp. nov., a new bacterium isolated from the gut microbiota of IBD patient.</title>
        <authorList>
            <person name="Yeo S."/>
            <person name="Park H."/>
            <person name="Huh C.S."/>
        </authorList>
    </citation>
    <scope>NUCLEOTIDE SEQUENCE</scope>
    <source>
        <strain evidence="19">ICN-92133</strain>
    </source>
</reference>
<dbReference type="RefSeq" id="WP_147667677.1">
    <property type="nucleotide sequence ID" value="NZ_CP120678.1"/>
</dbReference>
<comment type="subcellular location">
    <subcellularLocation>
        <location evidence="2">Cell inner membrane</location>
        <topology evidence="2">Multi-pass membrane protein</topology>
    </subcellularLocation>
    <subcellularLocation>
        <location evidence="17">Cell membrane</location>
        <topology evidence="17">Multi-pass membrane protein</topology>
    </subcellularLocation>
</comment>
<gene>
    <name evidence="19" type="primary">feoB</name>
    <name evidence="19" type="ORF">P3F81_03320</name>
</gene>
<feature type="binding site" evidence="16">
    <location>
        <position position="22"/>
    </location>
    <ligand>
        <name>Mg(2+)</name>
        <dbReference type="ChEBI" id="CHEBI:18420"/>
        <label>1</label>
    </ligand>
</feature>
<keyword evidence="3 17" id="KW-0813">Transport</keyword>
<dbReference type="PROSITE" id="PS51711">
    <property type="entry name" value="G_FEOB"/>
    <property type="match status" value="1"/>
</dbReference>
<sequence length="627" mass="69035">MSTISVALTGNPNTGKTTLFNALTGARQKIGNWPGVTVDKKVGYFNHKDRIVSVVDLPGTYSMNARSAEEMIVSDYLLNEKPDVVVNVLDATNLERNLFLTLQLLESGIPVILDLNMVDEAKKQNIHIQVKTLEEQIGMPVVETVAKDTKSIQHLMDVFTQPSLQRYEPSALIQAHIEKVKTLTLLDNEDYEEKIIELRYALIDEILEKSVKRNSTHTTFTTKLDRIFANGVLALPILLAMMYGVFEITFSWIGQPLADWVDGFIADGITPWAEETLASLEVADWMQSLVLDGIIAGVGGVLTFVPLIFTLFFCLSFLDGTGYMSRVAFIMDPIMRRVGLTGKGVMPLIMGFGCAVPAIMGARALDSEKDRKIAILVTPFLTCGAKLPIMALFAAVFFPQQATNVVFSIYIAGILAVMLMAKLLNRVMFKKEESTFLLELPPYRFPDMRTVLLETWDKGKGFLIKAGTIIFAMSIVIWFLSNYNFSGMVDMEDSFLASIGGVVAHLFAWHGFATWEAGAAVITGILAKEAVVSTLGVLYGVAEVSEEAMEAAGQMQGSLGIAFTSLSAYAFMIFAALYTPCMTALGTIKKEIATWKWTLFSAVYTFMVAWVISLLVYQIGLLLGFGN</sequence>
<evidence type="ECO:0000256" key="11">
    <source>
        <dbReference type="ARBA" id="ARBA00023065"/>
    </source>
</evidence>
<feature type="binding site" evidence="16">
    <location>
        <position position="24"/>
    </location>
    <ligand>
        <name>Mg(2+)</name>
        <dbReference type="ChEBI" id="CHEBI:18420"/>
        <label>2</label>
    </ligand>
</feature>
<evidence type="ECO:0000256" key="6">
    <source>
        <dbReference type="ARBA" id="ARBA00022519"/>
    </source>
</evidence>
<feature type="transmembrane region" description="Helical" evidence="17">
    <location>
        <begin position="462"/>
        <end position="483"/>
    </location>
</feature>
<dbReference type="PANTHER" id="PTHR43185:SF1">
    <property type="entry name" value="FE(2+) TRANSPORTER FEOB"/>
    <property type="match status" value="1"/>
</dbReference>
<feature type="transmembrane region" description="Helical" evidence="17">
    <location>
        <begin position="597"/>
        <end position="619"/>
    </location>
</feature>
<accession>A0A9Y2ERM0</accession>
<dbReference type="PRINTS" id="PR00326">
    <property type="entry name" value="GTP1OBG"/>
</dbReference>
<keyword evidence="7 17" id="KW-0812">Transmembrane</keyword>
<feature type="transmembrane region" description="Helical" evidence="17">
    <location>
        <begin position="227"/>
        <end position="246"/>
    </location>
</feature>
<dbReference type="PANTHER" id="PTHR43185">
    <property type="entry name" value="FERROUS IRON TRANSPORT PROTEIN B"/>
    <property type="match status" value="1"/>
</dbReference>
<dbReference type="AlphaFoldDB" id="A0A9Y2ERM0"/>
<feature type="binding site" evidence="15">
    <location>
        <begin position="56"/>
        <end position="59"/>
    </location>
    <ligand>
        <name>GTP</name>
        <dbReference type="ChEBI" id="CHEBI:37565"/>
        <label>3</label>
    </ligand>
</feature>
<evidence type="ECO:0000256" key="10">
    <source>
        <dbReference type="ARBA" id="ARBA00023004"/>
    </source>
</evidence>
<keyword evidence="12 15" id="KW-0342">GTP-binding</keyword>
<evidence type="ECO:0000256" key="5">
    <source>
        <dbReference type="ARBA" id="ARBA00022496"/>
    </source>
</evidence>
<evidence type="ECO:0000256" key="1">
    <source>
        <dbReference type="ARBA" id="ARBA00003926"/>
    </source>
</evidence>
<dbReference type="InterPro" id="IPR003373">
    <property type="entry name" value="Fe2_transport_prot-B"/>
</dbReference>
<dbReference type="InterPro" id="IPR011642">
    <property type="entry name" value="Gate_dom"/>
</dbReference>
<dbReference type="NCBIfam" id="TIGR00437">
    <property type="entry name" value="feoB"/>
    <property type="match status" value="1"/>
</dbReference>
<dbReference type="Pfam" id="PF02421">
    <property type="entry name" value="FeoB_N"/>
    <property type="match status" value="1"/>
</dbReference>
<feature type="binding site" evidence="16">
    <location>
        <position position="21"/>
    </location>
    <ligand>
        <name>Mg(2+)</name>
        <dbReference type="ChEBI" id="CHEBI:18420"/>
        <label>2</label>
    </ligand>
</feature>
<evidence type="ECO:0000313" key="20">
    <source>
        <dbReference type="Proteomes" id="UP001243623"/>
    </source>
</evidence>
<dbReference type="GO" id="GO:0015093">
    <property type="term" value="F:ferrous iron transmembrane transporter activity"/>
    <property type="evidence" value="ECO:0007669"/>
    <property type="project" value="UniProtKB-UniRule"/>
</dbReference>
<feature type="transmembrane region" description="Helical" evidence="17">
    <location>
        <begin position="561"/>
        <end position="585"/>
    </location>
</feature>
<keyword evidence="4" id="KW-1003">Cell membrane</keyword>
<dbReference type="SUPFAM" id="SSF52540">
    <property type="entry name" value="P-loop containing nucleoside triphosphate hydrolases"/>
    <property type="match status" value="1"/>
</dbReference>
<comment type="function">
    <text evidence="1 17">Probable transporter of a GTP-driven Fe(2+) uptake system.</text>
</comment>
<feature type="binding site" evidence="15">
    <location>
        <begin position="10"/>
        <end position="17"/>
    </location>
    <ligand>
        <name>GTP</name>
        <dbReference type="ChEBI" id="CHEBI:37565"/>
        <label>1</label>
    </ligand>
</feature>
<keyword evidence="5 17" id="KW-0410">Iron transport</keyword>
<evidence type="ECO:0000256" key="2">
    <source>
        <dbReference type="ARBA" id="ARBA00004429"/>
    </source>
</evidence>
<dbReference type="InterPro" id="IPR011640">
    <property type="entry name" value="Fe2_transport_prot_B_C"/>
</dbReference>
<keyword evidence="9 17" id="KW-1133">Transmembrane helix</keyword>
<dbReference type="InterPro" id="IPR027417">
    <property type="entry name" value="P-loop_NTPase"/>
</dbReference>
<evidence type="ECO:0000256" key="7">
    <source>
        <dbReference type="ARBA" id="ARBA00022692"/>
    </source>
</evidence>
<proteinExistence type="inferred from homology"/>
<dbReference type="EMBL" id="CP120678">
    <property type="protein sequence ID" value="WIW71357.1"/>
    <property type="molecule type" value="Genomic_DNA"/>
</dbReference>
<evidence type="ECO:0000256" key="4">
    <source>
        <dbReference type="ARBA" id="ARBA00022475"/>
    </source>
</evidence>
<feature type="transmembrane region" description="Helical" evidence="17">
    <location>
        <begin position="404"/>
        <end position="424"/>
    </location>
</feature>
<evidence type="ECO:0000256" key="17">
    <source>
        <dbReference type="RuleBase" id="RU362098"/>
    </source>
</evidence>
<feature type="domain" description="FeoB-type G" evidence="18">
    <location>
        <begin position="3"/>
        <end position="165"/>
    </location>
</feature>
<keyword evidence="16" id="KW-0479">Metal-binding</keyword>
<dbReference type="Proteomes" id="UP001243623">
    <property type="component" value="Chromosome"/>
</dbReference>
<keyword evidence="13 17" id="KW-0472">Membrane</keyword>
<dbReference type="InterPro" id="IPR006073">
    <property type="entry name" value="GTP-bd"/>
</dbReference>
<feature type="binding site" evidence="15">
    <location>
        <begin position="35"/>
        <end position="39"/>
    </location>
    <ligand>
        <name>GTP</name>
        <dbReference type="ChEBI" id="CHEBI:37565"/>
        <label>2</label>
    </ligand>
</feature>
<keyword evidence="11" id="KW-0406">Ion transport</keyword>
<dbReference type="FunFam" id="3.40.50.300:FF:000426">
    <property type="entry name" value="Ferrous iron transport protein B"/>
    <property type="match status" value="1"/>
</dbReference>
<evidence type="ECO:0000256" key="3">
    <source>
        <dbReference type="ARBA" id="ARBA00022448"/>
    </source>
</evidence>
<feature type="transmembrane region" description="Helical" evidence="17">
    <location>
        <begin position="373"/>
        <end position="398"/>
    </location>
</feature>
<dbReference type="GO" id="GO:0005886">
    <property type="term" value="C:plasma membrane"/>
    <property type="evidence" value="ECO:0007669"/>
    <property type="project" value="UniProtKB-SubCell"/>
</dbReference>
<feature type="transmembrane region" description="Helical" evidence="17">
    <location>
        <begin position="294"/>
        <end position="318"/>
    </location>
</feature>
<dbReference type="InterPro" id="IPR050860">
    <property type="entry name" value="FeoB_GTPase"/>
</dbReference>
<dbReference type="GO" id="GO:0005525">
    <property type="term" value="F:GTP binding"/>
    <property type="evidence" value="ECO:0007669"/>
    <property type="project" value="UniProtKB-KW"/>
</dbReference>